<evidence type="ECO:0000256" key="1">
    <source>
        <dbReference type="ARBA" id="ARBA00022450"/>
    </source>
</evidence>
<dbReference type="InterPro" id="IPR000873">
    <property type="entry name" value="AMP-dep_synth/lig_dom"/>
</dbReference>
<dbReference type="SUPFAM" id="SSF56801">
    <property type="entry name" value="Acetyl-CoA synthetase-like"/>
    <property type="match status" value="1"/>
</dbReference>
<sequence length="1066" mass="116788">MADSSLTYFTCTLGQAAITKNLASSNAKTINDFLESQAQLYPKLPAVGFPVPVPNEREWGSQVFSFDDLYEVSKTVAKKLSPYFDSGNSGKPSCVALLCPSSIDLLFTWLALMRIGTAVLLIAPQCQPAAIASLCKSCDASLLFHDTSHKDLASSAASLMNSNFTAQFLPWTGTEKDITGIIRTNTGSDSDFVPLYKPSENDTAYIHHSSGTSTGIPKPIPQSHRAAFGVLPRLDGQNSATFTTTPLYHGGIADCFRAWTSNALIWLFPGETLPITPKNILLSLSAASRAEIEASTPPVRYFSSVPYVLQTLAEEPAGMTLLQNMELVGVGGAALSPSVGDHLVSQGVNLVSRFGSAECGFLLSSHRDYGVDTDWQFLRLRSECTSLCFEKIGEENGVLRELVVMKGWPHMAKTNRSDGSYATGDVFEPHPHIRNAWRYHNRSDSQITLLTGKKFDPAPLEDAICSSSNLIRDVVIFGNGRQYPGALVFLCCSAGGNEEEEPWNLISRHNHEVEIHSRLDRNMVAWITADELIPEKSSKGTILRGPTEEKFAAYIEELYKQTSGSPLASNVPDSEVYSLTASIVHEVMGFKIKDDEDFYQHGVDSTKATQIRSKLQTVCTSTWFIKVYGLIKQQKFSIGIALPWNVVYDCGNIQESDVREMQDLVERYSHFDSPTAEKQNAVAKTGIAVLTGATGGLGANILDNLLNKSAFYQIICLVRAKDEHEANIKVSANLKARKLSLPSPNRLKCVPVSLSRADLGLSPEILELIKREATCFIHAAWAVNFSLPLTSFIPSHITGLQHLLNLTISCTHPSTFTFCSSTASVLRCTSPSPIPETLSHSPHHADALGYSRSKWVAERICASAAASRVLGMRGRVNVVRVGQLTGDERTGVWNMSEAWPLLLCTVKALGCLPGIEQKLDWLPLDVAASAVVDIALGSGSGPGLDALNVNERECSVYHVVNWAPKEDWGDLLRWIKRVSPEEFEVVEPGVWLGRLEGLNEHPAKKLLWLWEQAFGDSKGGRGNLEVRFSADRTIEASKAFREFGGVDEVLLGKIWAWLEEELSCDR</sequence>
<comment type="caution">
    <text evidence="5">The sequence shown here is derived from an EMBL/GenBank/DDBJ whole genome shotgun (WGS) entry which is preliminary data.</text>
</comment>
<feature type="domain" description="AMP-dependent synthetase/ligase" evidence="3">
    <location>
        <begin position="35"/>
        <end position="365"/>
    </location>
</feature>
<protein>
    <submittedName>
        <fullName evidence="5">Adenylate-forming reductase Nps10</fullName>
    </submittedName>
</protein>
<dbReference type="InterPro" id="IPR013120">
    <property type="entry name" value="FAR_NAD-bd"/>
</dbReference>
<dbReference type="AlphaFoldDB" id="A0A8T9B5T6"/>
<keyword evidence="6" id="KW-1185">Reference proteome</keyword>
<keyword evidence="2" id="KW-0597">Phosphoprotein</keyword>
<dbReference type="Pfam" id="PF23562">
    <property type="entry name" value="AMP-binding_C_3"/>
    <property type="match status" value="1"/>
</dbReference>
<proteinExistence type="predicted"/>
<dbReference type="Pfam" id="PF07993">
    <property type="entry name" value="NAD_binding_4"/>
    <property type="match status" value="1"/>
</dbReference>
<dbReference type="EMBL" id="QGMF01000557">
    <property type="protein sequence ID" value="TVY15097.1"/>
    <property type="molecule type" value="Genomic_DNA"/>
</dbReference>
<evidence type="ECO:0000313" key="6">
    <source>
        <dbReference type="Proteomes" id="UP000469559"/>
    </source>
</evidence>
<dbReference type="InterPro" id="IPR042099">
    <property type="entry name" value="ANL_N_sf"/>
</dbReference>
<dbReference type="Gene3D" id="3.40.50.720">
    <property type="entry name" value="NAD(P)-binding Rossmann-like Domain"/>
    <property type="match status" value="1"/>
</dbReference>
<dbReference type="PANTHER" id="PTHR43439:SF2">
    <property type="entry name" value="ENZYME, PUTATIVE (JCVI)-RELATED"/>
    <property type="match status" value="1"/>
</dbReference>
<dbReference type="Gene3D" id="3.40.50.12780">
    <property type="entry name" value="N-terminal domain of ligase-like"/>
    <property type="match status" value="1"/>
</dbReference>
<dbReference type="PANTHER" id="PTHR43439">
    <property type="entry name" value="PHENYLACETATE-COENZYME A LIGASE"/>
    <property type="match status" value="1"/>
</dbReference>
<dbReference type="Pfam" id="PF00501">
    <property type="entry name" value="AMP-binding"/>
    <property type="match status" value="1"/>
</dbReference>
<name>A0A8T9B5T6_9HELO</name>
<feature type="domain" description="Thioester reductase (TE)" evidence="4">
    <location>
        <begin position="690"/>
        <end position="930"/>
    </location>
</feature>
<dbReference type="InterPro" id="IPR036291">
    <property type="entry name" value="NAD(P)-bd_dom_sf"/>
</dbReference>
<organism evidence="5 6">
    <name type="scientific">Lachnellula arida</name>
    <dbReference type="NCBI Taxonomy" id="1316785"/>
    <lineage>
        <taxon>Eukaryota</taxon>
        <taxon>Fungi</taxon>
        <taxon>Dikarya</taxon>
        <taxon>Ascomycota</taxon>
        <taxon>Pezizomycotina</taxon>
        <taxon>Leotiomycetes</taxon>
        <taxon>Helotiales</taxon>
        <taxon>Lachnaceae</taxon>
        <taxon>Lachnellula</taxon>
    </lineage>
</organism>
<dbReference type="OrthoDB" id="429813at2759"/>
<evidence type="ECO:0000259" key="3">
    <source>
        <dbReference type="Pfam" id="PF00501"/>
    </source>
</evidence>
<evidence type="ECO:0000259" key="4">
    <source>
        <dbReference type="Pfam" id="PF07993"/>
    </source>
</evidence>
<accession>A0A8T9B5T6</accession>
<gene>
    <name evidence="5" type="primary">nps10_1</name>
    <name evidence="5" type="ORF">LARI1_G006601</name>
</gene>
<keyword evidence="1" id="KW-0596">Phosphopantetheine</keyword>
<reference evidence="5 6" key="1">
    <citation type="submission" date="2018-05" db="EMBL/GenBank/DDBJ databases">
        <title>Whole genome sequencing for identification of molecular markers to develop diagnostic detection tools for the regulated plant pathogen Lachnellula willkommii.</title>
        <authorList>
            <person name="Giroux E."/>
            <person name="Bilodeau G."/>
        </authorList>
    </citation>
    <scope>NUCLEOTIDE SEQUENCE [LARGE SCALE GENOMIC DNA]</scope>
    <source>
        <strain evidence="5 6">CBS 203.66</strain>
    </source>
</reference>
<dbReference type="SUPFAM" id="SSF51735">
    <property type="entry name" value="NAD(P)-binding Rossmann-fold domains"/>
    <property type="match status" value="1"/>
</dbReference>
<dbReference type="Proteomes" id="UP000469559">
    <property type="component" value="Unassembled WGS sequence"/>
</dbReference>
<evidence type="ECO:0000256" key="2">
    <source>
        <dbReference type="ARBA" id="ARBA00022553"/>
    </source>
</evidence>
<evidence type="ECO:0000313" key="5">
    <source>
        <dbReference type="EMBL" id="TVY15097.1"/>
    </source>
</evidence>
<dbReference type="InterPro" id="IPR051414">
    <property type="entry name" value="Adenylate-forming_Reductase"/>
</dbReference>